<dbReference type="InterPro" id="IPR012902">
    <property type="entry name" value="N_methyl_site"/>
</dbReference>
<keyword evidence="3" id="KW-1185">Reference proteome</keyword>
<keyword evidence="1" id="KW-1133">Transmembrane helix</keyword>
<keyword evidence="1" id="KW-0812">Transmembrane</keyword>
<sequence length="174" mass="19444">MIFNKLFLNYSNSSTKNESGFTLIEVLVTILVVTGFVLGSLQAVVLATFFRVQAQDKNEALNWVQQDLELIRYQAFSLDLLVDGHEPDGSICANSTYGQELLNQVNSDFPLTQTVSINGKSYDIQRIYQDNDNTLQISHIVTYNSAHPRYQKDGDNTVTQLSTEAIPDVALSCE</sequence>
<dbReference type="NCBIfam" id="TIGR02532">
    <property type="entry name" value="IV_pilin_GFxxxE"/>
    <property type="match status" value="1"/>
</dbReference>
<evidence type="ECO:0000256" key="1">
    <source>
        <dbReference type="SAM" id="Phobius"/>
    </source>
</evidence>
<evidence type="ECO:0000313" key="2">
    <source>
        <dbReference type="EMBL" id="MBE9221415.1"/>
    </source>
</evidence>
<proteinExistence type="predicted"/>
<dbReference type="PROSITE" id="PS00409">
    <property type="entry name" value="PROKAR_NTER_METHYL"/>
    <property type="match status" value="1"/>
</dbReference>
<dbReference type="Pfam" id="PF07963">
    <property type="entry name" value="N_methyl"/>
    <property type="match status" value="1"/>
</dbReference>
<gene>
    <name evidence="2" type="ORF">IQ215_01775</name>
</gene>
<comment type="caution">
    <text evidence="2">The sequence shown here is derived from an EMBL/GenBank/DDBJ whole genome shotgun (WGS) entry which is preliminary data.</text>
</comment>
<dbReference type="Proteomes" id="UP000654604">
    <property type="component" value="Unassembled WGS sequence"/>
</dbReference>
<name>A0ABR9V0K6_9CHRO</name>
<feature type="transmembrane region" description="Helical" evidence="1">
    <location>
        <begin position="20"/>
        <end position="50"/>
    </location>
</feature>
<keyword evidence="1" id="KW-0472">Membrane</keyword>
<dbReference type="EMBL" id="JADEWC010000002">
    <property type="protein sequence ID" value="MBE9221415.1"/>
    <property type="molecule type" value="Genomic_DNA"/>
</dbReference>
<accession>A0ABR9V0K6</accession>
<organism evidence="2 3">
    <name type="scientific">Cyanobacterium stanieri LEGE 03274</name>
    <dbReference type="NCBI Taxonomy" id="1828756"/>
    <lineage>
        <taxon>Bacteria</taxon>
        <taxon>Bacillati</taxon>
        <taxon>Cyanobacteriota</taxon>
        <taxon>Cyanophyceae</taxon>
        <taxon>Oscillatoriophycideae</taxon>
        <taxon>Chroococcales</taxon>
        <taxon>Geminocystaceae</taxon>
        <taxon>Cyanobacterium</taxon>
    </lineage>
</organism>
<evidence type="ECO:0000313" key="3">
    <source>
        <dbReference type="Proteomes" id="UP000654604"/>
    </source>
</evidence>
<reference evidence="2 3" key="1">
    <citation type="submission" date="2020-10" db="EMBL/GenBank/DDBJ databases">
        <authorList>
            <person name="Castelo-Branco R."/>
            <person name="Eusebio N."/>
            <person name="Adriana R."/>
            <person name="Vieira A."/>
            <person name="Brugerolle De Fraissinette N."/>
            <person name="Rezende De Castro R."/>
            <person name="Schneider M.P."/>
            <person name="Vasconcelos V."/>
            <person name="Leao P.N."/>
        </authorList>
    </citation>
    <scope>NUCLEOTIDE SEQUENCE [LARGE SCALE GENOMIC DNA]</scope>
    <source>
        <strain evidence="2 3">LEGE 03274</strain>
    </source>
</reference>
<protein>
    <submittedName>
        <fullName evidence="2">Type II secretion system protein</fullName>
    </submittedName>
</protein>